<dbReference type="SUPFAM" id="SSF55257">
    <property type="entry name" value="RBP11-like subunits of RNA polymerase"/>
    <property type="match status" value="2"/>
</dbReference>
<dbReference type="PANTHER" id="PTHR11800">
    <property type="entry name" value="DNA-DIRECTED RNA POLYMERASE"/>
    <property type="match status" value="1"/>
</dbReference>
<dbReference type="InterPro" id="IPR009025">
    <property type="entry name" value="RBP11-like_dimer"/>
</dbReference>
<dbReference type="GO" id="GO:0046983">
    <property type="term" value="F:protein dimerization activity"/>
    <property type="evidence" value="ECO:0007669"/>
    <property type="project" value="InterPro"/>
</dbReference>
<dbReference type="Pfam" id="PF13656">
    <property type="entry name" value="RNA_pol_L_2"/>
    <property type="match status" value="1"/>
</dbReference>
<dbReference type="InterPro" id="IPR036643">
    <property type="entry name" value="RNApol_insert_sf"/>
</dbReference>
<dbReference type="InterPro" id="IPR036603">
    <property type="entry name" value="RBP11-like"/>
</dbReference>
<dbReference type="GO" id="GO:0044423">
    <property type="term" value="C:virion component"/>
    <property type="evidence" value="ECO:0007669"/>
    <property type="project" value="UniProtKB-KW"/>
</dbReference>
<dbReference type="Gene3D" id="3.30.1360.10">
    <property type="entry name" value="RNA polymerase, RBP11-like subunit"/>
    <property type="match status" value="2"/>
</dbReference>
<evidence type="ECO:0000256" key="3">
    <source>
        <dbReference type="ARBA" id="ARBA00022844"/>
    </source>
</evidence>
<keyword evidence="2" id="KW-0240">DNA-directed RNA polymerase</keyword>
<organism evidence="6">
    <name type="scientific">viral metagenome</name>
    <dbReference type="NCBI Taxonomy" id="1070528"/>
    <lineage>
        <taxon>unclassified sequences</taxon>
        <taxon>metagenomes</taxon>
        <taxon>organismal metagenomes</taxon>
    </lineage>
</organism>
<evidence type="ECO:0000259" key="5">
    <source>
        <dbReference type="SMART" id="SM00662"/>
    </source>
</evidence>
<evidence type="ECO:0000256" key="2">
    <source>
        <dbReference type="ARBA" id="ARBA00022478"/>
    </source>
</evidence>
<dbReference type="Pfam" id="PF01193">
    <property type="entry name" value="RNA_pol_L"/>
    <property type="match status" value="1"/>
</dbReference>
<dbReference type="PANTHER" id="PTHR11800:SF2">
    <property type="entry name" value="DNA-DIRECTED RNA POLYMERASE II SUBUNIT RPB3"/>
    <property type="match status" value="1"/>
</dbReference>
<sequence length="320" mass="36198">MSSAAILENVQTSLGGFRMTFELRGVPVQFANALRRMLLNETPVVELTDVQILENTTLMPHEVMKHRVEMLPVKCRPSEEDTVRNARILLRVPPVADGSTRILTTNDFVVEATRTDLLLKDRDLDTPMFFLKLRPSETVHLTARLRVNPSSSQLCVATYSYHVDEEVAKLDSEKFADKVQFTNFHRQLSYHRDAQGRPDWFDFTVESIGVVPAKDVVLFCLKDLMRRAPLWVKESSIVREAEPNVYHIVSTTEGHTMGALAQVIAYGLGMCSFVSYDVPHPLRPEMKFRFRSVDKTPEEVLTAVVDGITGLCRSTISAME</sequence>
<evidence type="ECO:0000313" key="6">
    <source>
        <dbReference type="EMBL" id="QHT81150.1"/>
    </source>
</evidence>
<dbReference type="GO" id="GO:0006351">
    <property type="term" value="P:DNA-templated transcription"/>
    <property type="evidence" value="ECO:0007669"/>
    <property type="project" value="InterPro"/>
</dbReference>
<name>A0A6C0HLB0_9ZZZZ</name>
<keyword evidence="4" id="KW-0804">Transcription</keyword>
<accession>A0A6C0HLB0</accession>
<keyword evidence="3" id="KW-0946">Virion</keyword>
<protein>
    <recommendedName>
        <fullName evidence="5">DNA-directed RNA polymerase RpoA/D/Rpb3-type domain-containing protein</fullName>
    </recommendedName>
</protein>
<dbReference type="GO" id="GO:0000428">
    <property type="term" value="C:DNA-directed RNA polymerase complex"/>
    <property type="evidence" value="ECO:0007669"/>
    <property type="project" value="UniProtKB-KW"/>
</dbReference>
<comment type="subcellular location">
    <subcellularLocation>
        <location evidence="1">Virion</location>
    </subcellularLocation>
</comment>
<dbReference type="InterPro" id="IPR050518">
    <property type="entry name" value="Rpo3/RPB3_RNA_Pol_subunit"/>
</dbReference>
<feature type="domain" description="DNA-directed RNA polymerase RpoA/D/Rpb3-type" evidence="5">
    <location>
        <begin position="18"/>
        <end position="234"/>
    </location>
</feature>
<dbReference type="InterPro" id="IPR011263">
    <property type="entry name" value="DNA-dir_RNA_pol_RpoA/D/Rpb3"/>
</dbReference>
<proteinExistence type="predicted"/>
<evidence type="ECO:0000256" key="1">
    <source>
        <dbReference type="ARBA" id="ARBA00004328"/>
    </source>
</evidence>
<dbReference type="Gene3D" id="2.170.120.12">
    <property type="entry name" value="DNA-directed RNA polymerase, insert domain"/>
    <property type="match status" value="1"/>
</dbReference>
<dbReference type="SMART" id="SM00662">
    <property type="entry name" value="RPOLD"/>
    <property type="match status" value="1"/>
</dbReference>
<dbReference type="AlphaFoldDB" id="A0A6C0HLB0"/>
<dbReference type="EMBL" id="MN739978">
    <property type="protein sequence ID" value="QHT81150.1"/>
    <property type="molecule type" value="Genomic_DNA"/>
</dbReference>
<dbReference type="GO" id="GO:0003899">
    <property type="term" value="F:DNA-directed RNA polymerase activity"/>
    <property type="evidence" value="ECO:0007669"/>
    <property type="project" value="InterPro"/>
</dbReference>
<evidence type="ECO:0000256" key="4">
    <source>
        <dbReference type="ARBA" id="ARBA00023163"/>
    </source>
</evidence>
<reference evidence="6" key="1">
    <citation type="journal article" date="2020" name="Nature">
        <title>Giant virus diversity and host interactions through global metagenomics.</title>
        <authorList>
            <person name="Schulz F."/>
            <person name="Roux S."/>
            <person name="Paez-Espino D."/>
            <person name="Jungbluth S."/>
            <person name="Walsh D.A."/>
            <person name="Denef V.J."/>
            <person name="McMahon K.D."/>
            <person name="Konstantinidis K.T."/>
            <person name="Eloe-Fadrosh E.A."/>
            <person name="Kyrpides N.C."/>
            <person name="Woyke T."/>
        </authorList>
    </citation>
    <scope>NUCLEOTIDE SEQUENCE</scope>
    <source>
        <strain evidence="6">GVMAG-M-3300023184-135</strain>
    </source>
</reference>